<keyword evidence="4" id="KW-1185">Reference proteome</keyword>
<dbReference type="AlphaFoldDB" id="A0AAV2Q6S6"/>
<gene>
    <name evidence="3" type="ORF">MNOR_LOCUS8294</name>
</gene>
<dbReference type="Proteomes" id="UP001497623">
    <property type="component" value="Unassembled WGS sequence"/>
</dbReference>
<comment type="caution">
    <text evidence="3">The sequence shown here is derived from an EMBL/GenBank/DDBJ whole genome shotgun (WGS) entry which is preliminary data.</text>
</comment>
<evidence type="ECO:0000256" key="1">
    <source>
        <dbReference type="SAM" id="MobiDB-lite"/>
    </source>
</evidence>
<feature type="chain" id="PRO_5043898323" evidence="2">
    <location>
        <begin position="24"/>
        <end position="622"/>
    </location>
</feature>
<feature type="compositionally biased region" description="Low complexity" evidence="1">
    <location>
        <begin position="543"/>
        <end position="554"/>
    </location>
</feature>
<feature type="region of interest" description="Disordered" evidence="1">
    <location>
        <begin position="539"/>
        <end position="585"/>
    </location>
</feature>
<dbReference type="EMBL" id="CAXKWB010003825">
    <property type="protein sequence ID" value="CAL4070541.1"/>
    <property type="molecule type" value="Genomic_DNA"/>
</dbReference>
<name>A0AAV2Q6S6_MEGNR</name>
<keyword evidence="2" id="KW-0732">Signal</keyword>
<protein>
    <submittedName>
        <fullName evidence="3">Uncharacterized protein</fullName>
    </submittedName>
</protein>
<evidence type="ECO:0000256" key="2">
    <source>
        <dbReference type="SAM" id="SignalP"/>
    </source>
</evidence>
<evidence type="ECO:0000313" key="4">
    <source>
        <dbReference type="Proteomes" id="UP001497623"/>
    </source>
</evidence>
<feature type="compositionally biased region" description="Basic and acidic residues" evidence="1">
    <location>
        <begin position="228"/>
        <end position="289"/>
    </location>
</feature>
<feature type="region of interest" description="Disordered" evidence="1">
    <location>
        <begin position="460"/>
        <end position="507"/>
    </location>
</feature>
<accession>A0AAV2Q6S6</accession>
<feature type="compositionally biased region" description="Basic residues" evidence="1">
    <location>
        <begin position="479"/>
        <end position="489"/>
    </location>
</feature>
<feature type="signal peptide" evidence="2">
    <location>
        <begin position="1"/>
        <end position="23"/>
    </location>
</feature>
<feature type="compositionally biased region" description="Basic and acidic residues" evidence="1">
    <location>
        <begin position="555"/>
        <end position="569"/>
    </location>
</feature>
<feature type="non-terminal residue" evidence="3">
    <location>
        <position position="622"/>
    </location>
</feature>
<evidence type="ECO:0000313" key="3">
    <source>
        <dbReference type="EMBL" id="CAL4070541.1"/>
    </source>
</evidence>
<organism evidence="3 4">
    <name type="scientific">Meganyctiphanes norvegica</name>
    <name type="common">Northern krill</name>
    <name type="synonym">Thysanopoda norvegica</name>
    <dbReference type="NCBI Taxonomy" id="48144"/>
    <lineage>
        <taxon>Eukaryota</taxon>
        <taxon>Metazoa</taxon>
        <taxon>Ecdysozoa</taxon>
        <taxon>Arthropoda</taxon>
        <taxon>Crustacea</taxon>
        <taxon>Multicrustacea</taxon>
        <taxon>Malacostraca</taxon>
        <taxon>Eumalacostraca</taxon>
        <taxon>Eucarida</taxon>
        <taxon>Euphausiacea</taxon>
        <taxon>Euphausiidae</taxon>
        <taxon>Meganyctiphanes</taxon>
    </lineage>
</organism>
<sequence>MWSPWSLWLLVILIINSTNLSTGNLLESKVVISDDNNETVKEPRIQENHINKLYSDIPNGHMDIMEVHNYEVFNANEDEILKESDESYSYKDPSVESNNVLNSGTKRSIRDYDYNYNSIYMSKEPLLDYGNSLQNTEYKDHLSSEENTYYDDSSELNEPLKINTFIDHNDSKQSENINYLEYEYNIIDSLERSKVVSNVMEFTSEFVIKDGEQYENLELMPSVTRIKRSGDHKQSDEKEKDNNFDAKAEDEGSSEKSDDSSVVTSKEEKHSVDGNEDRTYYSLEIRGKGIEMGGGFTEENTDDEKEYQNKEKNEKQKRKSRNFFEAPLDPLAEDGEENKNKKVTGNNNEEENYQENTEVGHNTMTQNTDISNKSKKIDISLDHKLNSKENSQEIDDILLDNDKIKLDKNEEHLISDTKDLNEAKNYDKLQKNDPILTALENISEIEVLEVNTTDSIIKPKTNKKLDGKSQTPKINNTSHKVKKKTKIKNVNKSNSTKTHQKETIDKENIRIHKGSKYINFVELDKMLEQMNEINSSIKRTEKSLGSSNSNSSENGENKLPKSKRDEINDNPKMVVNKKVSGNEESEKDLTVTYNINNNKIYSYDMRDLYNDNNHILASIQKS</sequence>
<proteinExistence type="predicted"/>
<feature type="region of interest" description="Disordered" evidence="1">
    <location>
        <begin position="225"/>
        <end position="354"/>
    </location>
</feature>
<reference evidence="3 4" key="1">
    <citation type="submission" date="2024-05" db="EMBL/GenBank/DDBJ databases">
        <authorList>
            <person name="Wallberg A."/>
        </authorList>
    </citation>
    <scope>NUCLEOTIDE SEQUENCE [LARGE SCALE GENOMIC DNA]</scope>
</reference>